<gene>
    <name evidence="1" type="ORF">MCBB_1759</name>
</gene>
<protein>
    <recommendedName>
        <fullName evidence="3">VOC domain-containing protein</fullName>
    </recommendedName>
</protein>
<dbReference type="CDD" id="cd06587">
    <property type="entry name" value="VOC"/>
    <property type="match status" value="1"/>
</dbReference>
<evidence type="ECO:0000313" key="1">
    <source>
        <dbReference type="EMBL" id="SCG86314.1"/>
    </source>
</evidence>
<evidence type="ECO:0000313" key="2">
    <source>
        <dbReference type="Proteomes" id="UP000094707"/>
    </source>
</evidence>
<dbReference type="Gene3D" id="3.10.180.10">
    <property type="entry name" value="2,3-Dihydroxybiphenyl 1,2-Dioxygenase, domain 1"/>
    <property type="match status" value="1"/>
</dbReference>
<keyword evidence="2" id="KW-1185">Reference proteome</keyword>
<name>A0A1D3L3T1_9EURY</name>
<dbReference type="Proteomes" id="UP000094707">
    <property type="component" value="Chromosome I"/>
</dbReference>
<sequence>MKVIKVMTRIFLKPELLQDTISFYENLFGEKCDVRFRYEEYKLELAGIGSVLLISGPDEILEKFKNTSLTILVDSLKEFRDHLTAEGAEVIDEIKSVPTGSNMRIRHPEGTVVEYVEFKT</sequence>
<dbReference type="InterPro" id="IPR029068">
    <property type="entry name" value="Glyas_Bleomycin-R_OHBP_Dase"/>
</dbReference>
<dbReference type="EMBL" id="LT607756">
    <property type="protein sequence ID" value="SCG86314.1"/>
    <property type="molecule type" value="Genomic_DNA"/>
</dbReference>
<dbReference type="SUPFAM" id="SSF54593">
    <property type="entry name" value="Glyoxalase/Bleomycin resistance protein/Dihydroxybiphenyl dioxygenase"/>
    <property type="match status" value="1"/>
</dbReference>
<reference evidence="1 2" key="1">
    <citation type="submission" date="2016-08" db="EMBL/GenBank/DDBJ databases">
        <authorList>
            <person name="Seilhamer J.J."/>
        </authorList>
    </citation>
    <scope>NUCLEOTIDE SEQUENCE [LARGE SCALE GENOMIC DNA]</scope>
    <source>
        <strain evidence="1">Buetzberg</strain>
    </source>
</reference>
<accession>A0A1D3L3T1</accession>
<proteinExistence type="predicted"/>
<organism evidence="1 2">
    <name type="scientific">Methanobacterium congolense</name>
    <dbReference type="NCBI Taxonomy" id="118062"/>
    <lineage>
        <taxon>Archaea</taxon>
        <taxon>Methanobacteriati</taxon>
        <taxon>Methanobacteriota</taxon>
        <taxon>Methanomada group</taxon>
        <taxon>Methanobacteria</taxon>
        <taxon>Methanobacteriales</taxon>
        <taxon>Methanobacteriaceae</taxon>
        <taxon>Methanobacterium</taxon>
    </lineage>
</organism>
<dbReference type="AlphaFoldDB" id="A0A1D3L3T1"/>
<evidence type="ECO:0008006" key="3">
    <source>
        <dbReference type="Google" id="ProtNLM"/>
    </source>
</evidence>
<dbReference type="KEGG" id="mcub:MCBB_1759"/>